<dbReference type="RefSeq" id="WP_226178200.1">
    <property type="nucleotide sequence ID" value="NZ_JAJADR010000006.1"/>
</dbReference>
<feature type="domain" description="DUF4097" evidence="3">
    <location>
        <begin position="141"/>
        <end position="247"/>
    </location>
</feature>
<dbReference type="InterPro" id="IPR025164">
    <property type="entry name" value="Toastrack_DUF4097"/>
</dbReference>
<dbReference type="Proteomes" id="UP001165296">
    <property type="component" value="Unassembled WGS sequence"/>
</dbReference>
<reference evidence="4" key="1">
    <citation type="submission" date="2021-10" db="EMBL/GenBank/DDBJ databases">
        <authorList>
            <person name="Dean J.D."/>
            <person name="Kim M.K."/>
            <person name="Newey C.N."/>
            <person name="Stoker T.S."/>
            <person name="Thompson D.W."/>
            <person name="Grose J.H."/>
        </authorList>
    </citation>
    <scope>NUCLEOTIDE SEQUENCE</scope>
    <source>
        <strain evidence="4">BT178</strain>
    </source>
</reference>
<gene>
    <name evidence="4" type="ORF">LGH74_19280</name>
</gene>
<sequence>MKTPPYRLVPNCHALRIYLTALLLLTAGAVLAQNKEQLVVPLSSPGKPGLLKVKTVNGSITVLGYSGKDVIIDASTKARGRDDEDDKPRESGGMRRISGKAGFDVTAEENDNRVTINSNSWQQPTNLTIKVPQRFSLQIGTVNDGDILVENVTGELEVSNVNGDVVLRQVAGSAVANTVNGAIKATFKSVTGGSPMAFSTVNGEVDVTLPASAKAALKLKSDQGEIYSDFDLVTDKSPAKVSRTTQNGVYRLNADGWTYGKLNGGGAEIMMKSLMGNIYIRKAK</sequence>
<evidence type="ECO:0000259" key="3">
    <source>
        <dbReference type="Pfam" id="PF13349"/>
    </source>
</evidence>
<name>A0ABS8AWG3_9BACT</name>
<accession>A0ABS8AWG3</accession>
<keyword evidence="2" id="KW-0732">Signal</keyword>
<feature type="signal peptide" evidence="2">
    <location>
        <begin position="1"/>
        <end position="32"/>
    </location>
</feature>
<dbReference type="EMBL" id="JAJADR010000006">
    <property type="protein sequence ID" value="MCB2410142.1"/>
    <property type="molecule type" value="Genomic_DNA"/>
</dbReference>
<feature type="region of interest" description="Disordered" evidence="1">
    <location>
        <begin position="76"/>
        <end position="102"/>
    </location>
</feature>
<protein>
    <submittedName>
        <fullName evidence="4">DUF4097 family beta strand repeat-containing protein</fullName>
    </submittedName>
</protein>
<comment type="caution">
    <text evidence="4">The sequence shown here is derived from an EMBL/GenBank/DDBJ whole genome shotgun (WGS) entry which is preliminary data.</text>
</comment>
<evidence type="ECO:0000313" key="5">
    <source>
        <dbReference type="Proteomes" id="UP001165296"/>
    </source>
</evidence>
<feature type="compositionally biased region" description="Basic and acidic residues" evidence="1">
    <location>
        <begin position="79"/>
        <end position="93"/>
    </location>
</feature>
<evidence type="ECO:0000313" key="4">
    <source>
        <dbReference type="EMBL" id="MCB2410142.1"/>
    </source>
</evidence>
<proteinExistence type="predicted"/>
<dbReference type="Pfam" id="PF13349">
    <property type="entry name" value="DUF4097"/>
    <property type="match status" value="1"/>
</dbReference>
<keyword evidence="5" id="KW-1185">Reference proteome</keyword>
<organism evidence="4 5">
    <name type="scientific">Hymenobacter lucidus</name>
    <dbReference type="NCBI Taxonomy" id="2880930"/>
    <lineage>
        <taxon>Bacteria</taxon>
        <taxon>Pseudomonadati</taxon>
        <taxon>Bacteroidota</taxon>
        <taxon>Cytophagia</taxon>
        <taxon>Cytophagales</taxon>
        <taxon>Hymenobacteraceae</taxon>
        <taxon>Hymenobacter</taxon>
    </lineage>
</organism>
<feature type="chain" id="PRO_5046190261" evidence="2">
    <location>
        <begin position="33"/>
        <end position="284"/>
    </location>
</feature>
<evidence type="ECO:0000256" key="2">
    <source>
        <dbReference type="SAM" id="SignalP"/>
    </source>
</evidence>
<evidence type="ECO:0000256" key="1">
    <source>
        <dbReference type="SAM" id="MobiDB-lite"/>
    </source>
</evidence>